<evidence type="ECO:0000256" key="1">
    <source>
        <dbReference type="HAMAP-Rule" id="MF_00386"/>
    </source>
</evidence>
<organism evidence="2 3">
    <name type="scientific">Dyella nitratireducens</name>
    <dbReference type="NCBI Taxonomy" id="1849580"/>
    <lineage>
        <taxon>Bacteria</taxon>
        <taxon>Pseudomonadati</taxon>
        <taxon>Pseudomonadota</taxon>
        <taxon>Gammaproteobacteria</taxon>
        <taxon>Lysobacterales</taxon>
        <taxon>Rhodanobacteraceae</taxon>
        <taxon>Dyella</taxon>
    </lineage>
</organism>
<dbReference type="Pfam" id="PF01809">
    <property type="entry name" value="YidD"/>
    <property type="match status" value="1"/>
</dbReference>
<dbReference type="HAMAP" id="MF_00386">
    <property type="entry name" value="UPF0161_YidD"/>
    <property type="match status" value="1"/>
</dbReference>
<dbReference type="PANTHER" id="PTHR33383:SF1">
    <property type="entry name" value="MEMBRANE PROTEIN INSERTION EFFICIENCY FACTOR-RELATED"/>
    <property type="match status" value="1"/>
</dbReference>
<gene>
    <name evidence="2" type="ORF">GCM10010981_27420</name>
</gene>
<comment type="subcellular location">
    <subcellularLocation>
        <location evidence="1">Cell membrane</location>
        <topology evidence="1">Peripheral membrane protein</topology>
        <orientation evidence="1">Cytoplasmic side</orientation>
    </subcellularLocation>
</comment>
<dbReference type="SMART" id="SM01234">
    <property type="entry name" value="Haemolytic"/>
    <property type="match status" value="1"/>
</dbReference>
<accession>A0ABQ1G4X2</accession>
<comment type="similarity">
    <text evidence="1">Belongs to the UPF0161 family.</text>
</comment>
<keyword evidence="1" id="KW-1003">Cell membrane</keyword>
<comment type="caution">
    <text evidence="2">The sequence shown here is derived from an EMBL/GenBank/DDBJ whole genome shotgun (WGS) entry which is preliminary data.</text>
</comment>
<sequence>MGLKAVCSHVNAVSRLIIFLLNLYKRFVSPLLGQRCRFYPSCSDYARIAVSRFGPWRGGLLAGWRIVRCQPLCPGGNDPVPEHFHFPGCHASGKVPKDGAP</sequence>
<proteinExistence type="inferred from homology"/>
<keyword evidence="1" id="KW-0472">Membrane</keyword>
<evidence type="ECO:0000313" key="3">
    <source>
        <dbReference type="Proteomes" id="UP000620046"/>
    </source>
</evidence>
<dbReference type="InterPro" id="IPR002696">
    <property type="entry name" value="Membr_insert_effic_factor_YidD"/>
</dbReference>
<keyword evidence="3" id="KW-1185">Reference proteome</keyword>
<dbReference type="PANTHER" id="PTHR33383">
    <property type="entry name" value="MEMBRANE PROTEIN INSERTION EFFICIENCY FACTOR-RELATED"/>
    <property type="match status" value="1"/>
</dbReference>
<dbReference type="EMBL" id="BMJA01000002">
    <property type="protein sequence ID" value="GGA36818.1"/>
    <property type="molecule type" value="Genomic_DNA"/>
</dbReference>
<comment type="function">
    <text evidence="1">Could be involved in insertion of integral membrane proteins into the membrane.</text>
</comment>
<evidence type="ECO:0000313" key="2">
    <source>
        <dbReference type="EMBL" id="GGA36818.1"/>
    </source>
</evidence>
<protein>
    <recommendedName>
        <fullName evidence="1">Putative membrane protein insertion efficiency factor</fullName>
    </recommendedName>
</protein>
<dbReference type="Proteomes" id="UP000620046">
    <property type="component" value="Unassembled WGS sequence"/>
</dbReference>
<name>A0ABQ1G4X2_9GAMM</name>
<reference evidence="3" key="1">
    <citation type="journal article" date="2019" name="Int. J. Syst. Evol. Microbiol.">
        <title>The Global Catalogue of Microorganisms (GCM) 10K type strain sequencing project: providing services to taxonomists for standard genome sequencing and annotation.</title>
        <authorList>
            <consortium name="The Broad Institute Genomics Platform"/>
            <consortium name="The Broad Institute Genome Sequencing Center for Infectious Disease"/>
            <person name="Wu L."/>
            <person name="Ma J."/>
        </authorList>
    </citation>
    <scope>NUCLEOTIDE SEQUENCE [LARGE SCALE GENOMIC DNA]</scope>
    <source>
        <strain evidence="3">CGMCC 1.15439</strain>
    </source>
</reference>
<dbReference type="NCBIfam" id="TIGR00278">
    <property type="entry name" value="membrane protein insertion efficiency factor YidD"/>
    <property type="match status" value="1"/>
</dbReference>